<dbReference type="Proteomes" id="UP000292695">
    <property type="component" value="Unassembled WGS sequence"/>
</dbReference>
<reference evidence="2 3" key="1">
    <citation type="submission" date="2019-02" db="EMBL/GenBank/DDBJ databases">
        <title>Kribbella capetownensis sp. nov. and Kribbella speibonae sp. nov., isolated from soil.</title>
        <authorList>
            <person name="Curtis S.M."/>
            <person name="Norton I."/>
            <person name="Everest G.J."/>
            <person name="Meyers P.R."/>
        </authorList>
    </citation>
    <scope>NUCLEOTIDE SEQUENCE [LARGE SCALE GENOMIC DNA]</scope>
    <source>
        <strain evidence="2 3">DSM 27082</strain>
    </source>
</reference>
<keyword evidence="1" id="KW-1133">Transmembrane helix</keyword>
<evidence type="ECO:0000256" key="1">
    <source>
        <dbReference type="SAM" id="Phobius"/>
    </source>
</evidence>
<name>A0A4R0IRC2_9ACTN</name>
<dbReference type="RefSeq" id="WP_131287849.1">
    <property type="nucleotide sequence ID" value="NZ_SJKA01000004.1"/>
</dbReference>
<keyword evidence="3" id="KW-1185">Reference proteome</keyword>
<evidence type="ECO:0000313" key="3">
    <source>
        <dbReference type="Proteomes" id="UP000292695"/>
    </source>
</evidence>
<proteinExistence type="predicted"/>
<gene>
    <name evidence="2" type="ORF">E0H50_13720</name>
</gene>
<sequence>MTDETVNRGAGGAIQSAAKSLSQLAAKILEQLSISAWLPSAALALLTLFVMELGAVLDGSSSDLEGRQPSLDPGVAIPLALRAMGNTSLGGLVLLVMAVVVLTMLTQAFAFESIRLLEGYWGVSRPLEWLADARAERWRKHHKHLAKRHARFTKAAWKRAKRQIAAREDFTREMIAVLQVQILGSRSAAGSELSNRQESRLELTDEEQSRVDELDWRLLAPGELLRRRVNLELKLDDFPVHRNIMPTRLGNVLRRYEDETRRQTVESLVDQVFDSLPPSLRSSHDEQRGRLDLYCTMYLVLMLAGVIAVLRFIPVHWGYSVAAVGITALSVWTVYRAAVASARYYGSLLVTIANYDDRHGAATDEAQP</sequence>
<dbReference type="OrthoDB" id="529448at2"/>
<feature type="transmembrane region" description="Helical" evidence="1">
    <location>
        <begin position="36"/>
        <end position="57"/>
    </location>
</feature>
<comment type="caution">
    <text evidence="2">The sequence shown here is derived from an EMBL/GenBank/DDBJ whole genome shotgun (WGS) entry which is preliminary data.</text>
</comment>
<feature type="transmembrane region" description="Helical" evidence="1">
    <location>
        <begin position="316"/>
        <end position="335"/>
    </location>
</feature>
<protein>
    <submittedName>
        <fullName evidence="2">Uncharacterized protein</fullName>
    </submittedName>
</protein>
<accession>A0A4R0IRC2</accession>
<keyword evidence="1" id="KW-0812">Transmembrane</keyword>
<feature type="transmembrane region" description="Helical" evidence="1">
    <location>
        <begin position="291"/>
        <end position="310"/>
    </location>
</feature>
<feature type="transmembrane region" description="Helical" evidence="1">
    <location>
        <begin position="89"/>
        <end position="111"/>
    </location>
</feature>
<keyword evidence="1" id="KW-0472">Membrane</keyword>
<evidence type="ECO:0000313" key="2">
    <source>
        <dbReference type="EMBL" id="TCC34944.1"/>
    </source>
</evidence>
<organism evidence="2 3">
    <name type="scientific">Kribbella sindirgiensis</name>
    <dbReference type="NCBI Taxonomy" id="1124744"/>
    <lineage>
        <taxon>Bacteria</taxon>
        <taxon>Bacillati</taxon>
        <taxon>Actinomycetota</taxon>
        <taxon>Actinomycetes</taxon>
        <taxon>Propionibacteriales</taxon>
        <taxon>Kribbellaceae</taxon>
        <taxon>Kribbella</taxon>
    </lineage>
</organism>
<dbReference type="EMBL" id="SJKA01000004">
    <property type="protein sequence ID" value="TCC34944.1"/>
    <property type="molecule type" value="Genomic_DNA"/>
</dbReference>
<dbReference type="AlphaFoldDB" id="A0A4R0IRC2"/>